<feature type="region of interest" description="Disordered" evidence="1">
    <location>
        <begin position="59"/>
        <end position="78"/>
    </location>
</feature>
<dbReference type="Proteomes" id="UP000635983">
    <property type="component" value="Unassembled WGS sequence"/>
</dbReference>
<evidence type="ECO:0000313" key="2">
    <source>
        <dbReference type="EMBL" id="GGJ89155.1"/>
    </source>
</evidence>
<protein>
    <submittedName>
        <fullName evidence="2">Uncharacterized protein</fullName>
    </submittedName>
</protein>
<reference evidence="2" key="1">
    <citation type="journal article" date="2014" name="Int. J. Syst. Evol. Microbiol.">
        <title>Complete genome sequence of Corynebacterium casei LMG S-19264T (=DSM 44701T), isolated from a smear-ripened cheese.</title>
        <authorList>
            <consortium name="US DOE Joint Genome Institute (JGI-PGF)"/>
            <person name="Walter F."/>
            <person name="Albersmeier A."/>
            <person name="Kalinowski J."/>
            <person name="Ruckert C."/>
        </authorList>
    </citation>
    <scope>NUCLEOTIDE SEQUENCE</scope>
    <source>
        <strain evidence="2">JCM 30078</strain>
    </source>
</reference>
<accession>A0A917PSB1</accession>
<gene>
    <name evidence="2" type="ORF">GCM10009304_13400</name>
</gene>
<sequence length="78" mass="8928">MQEMAELNEPRPDGEVATQPYDQNDQDFSRQKIIKHFKHERILGFLLFNTAEYTRPGQAPVQGAHGSGCPKAEQFRIL</sequence>
<comment type="caution">
    <text evidence="2">The sequence shown here is derived from an EMBL/GenBank/DDBJ whole genome shotgun (WGS) entry which is preliminary data.</text>
</comment>
<name>A0A917PSB1_9PSED</name>
<dbReference type="AlphaFoldDB" id="A0A917PSB1"/>
<reference evidence="2" key="2">
    <citation type="submission" date="2020-09" db="EMBL/GenBank/DDBJ databases">
        <authorList>
            <person name="Sun Q."/>
            <person name="Ohkuma M."/>
        </authorList>
    </citation>
    <scope>NUCLEOTIDE SEQUENCE</scope>
    <source>
        <strain evidence="2">JCM 30078</strain>
    </source>
</reference>
<evidence type="ECO:0000256" key="1">
    <source>
        <dbReference type="SAM" id="MobiDB-lite"/>
    </source>
</evidence>
<feature type="region of interest" description="Disordered" evidence="1">
    <location>
        <begin position="1"/>
        <end position="25"/>
    </location>
</feature>
<evidence type="ECO:0000313" key="3">
    <source>
        <dbReference type="Proteomes" id="UP000635983"/>
    </source>
</evidence>
<keyword evidence="3" id="KW-1185">Reference proteome</keyword>
<proteinExistence type="predicted"/>
<organism evidence="2 3">
    <name type="scientific">Pseudomonas matsuisoli</name>
    <dbReference type="NCBI Taxonomy" id="1515666"/>
    <lineage>
        <taxon>Bacteria</taxon>
        <taxon>Pseudomonadati</taxon>
        <taxon>Pseudomonadota</taxon>
        <taxon>Gammaproteobacteria</taxon>
        <taxon>Pseudomonadales</taxon>
        <taxon>Pseudomonadaceae</taxon>
        <taxon>Pseudomonas</taxon>
    </lineage>
</organism>
<dbReference type="EMBL" id="BMPO01000003">
    <property type="protein sequence ID" value="GGJ89155.1"/>
    <property type="molecule type" value="Genomic_DNA"/>
</dbReference>